<name>A0A9X5RST4_BACTU</name>
<reference evidence="1 2" key="1">
    <citation type="submission" date="2016-04" db="EMBL/GenBank/DDBJ databases">
        <title>Bacillus thuringiensis and Bacillus weihenstephanensis as novel biocontrol agents of wilt causing Verticillium species.</title>
        <authorList>
            <person name="Hollensteiner J."/>
            <person name="Wemheuer F."/>
            <person name="Harting R."/>
            <person name="Kolarzyk A."/>
            <person name="Diaz-Valerio S."/>
            <person name="Poehlein A."/>
            <person name="Brzuszkiewicz E."/>
            <person name="Nesemann K."/>
            <person name="Braus-Stromeyer S."/>
            <person name="Braus G."/>
            <person name="Daniel R."/>
            <person name="Liesegang H."/>
        </authorList>
    </citation>
    <scope>NUCLEOTIDE SEQUENCE [LARGE SCALE GENOMIC DNA]</scope>
    <source>
        <strain evidence="1 2">GOE4</strain>
    </source>
</reference>
<proteinExistence type="predicted"/>
<dbReference type="EMBL" id="LXLI01000023">
    <property type="protein sequence ID" value="OFC92514.1"/>
    <property type="molecule type" value="Genomic_DNA"/>
</dbReference>
<dbReference type="Proteomes" id="UP000175994">
    <property type="component" value="Unassembled WGS sequence"/>
</dbReference>
<gene>
    <name evidence="1" type="ORF">BTGOE4_26740</name>
</gene>
<comment type="caution">
    <text evidence="1">The sequence shown here is derived from an EMBL/GenBank/DDBJ whole genome shotgun (WGS) entry which is preliminary data.</text>
</comment>
<evidence type="ECO:0000313" key="2">
    <source>
        <dbReference type="Proteomes" id="UP000175994"/>
    </source>
</evidence>
<dbReference type="AlphaFoldDB" id="A0A9X5RST4"/>
<dbReference type="RefSeq" id="WP_171903002.1">
    <property type="nucleotide sequence ID" value="NZ_LXLI01000023.1"/>
</dbReference>
<sequence length="55" mass="6626">MDRVFVLELLEQENESGIYGVFVNEEEVIEKGKELIALTENDYWRYTVESYPYFK</sequence>
<protein>
    <submittedName>
        <fullName evidence="1">Uncharacterized protein</fullName>
    </submittedName>
</protein>
<accession>A0A9X5RST4</accession>
<evidence type="ECO:0000313" key="1">
    <source>
        <dbReference type="EMBL" id="OFC92514.1"/>
    </source>
</evidence>
<organism evidence="1 2">
    <name type="scientific">Bacillus thuringiensis</name>
    <dbReference type="NCBI Taxonomy" id="1428"/>
    <lineage>
        <taxon>Bacteria</taxon>
        <taxon>Bacillati</taxon>
        <taxon>Bacillota</taxon>
        <taxon>Bacilli</taxon>
        <taxon>Bacillales</taxon>
        <taxon>Bacillaceae</taxon>
        <taxon>Bacillus</taxon>
        <taxon>Bacillus cereus group</taxon>
    </lineage>
</organism>